<keyword evidence="1" id="KW-0067">ATP-binding</keyword>
<evidence type="ECO:0000313" key="3">
    <source>
        <dbReference type="Proteomes" id="UP001526430"/>
    </source>
</evidence>
<sequence length="97" mass="10293">MSLDAETVKRVARLARLRVEENEIPGLQAELNGILGWVEQLGAVDTEGVEPLAGGNPGGASLPWREDRVTGGGVVEKVLANAPDREGDYFGVPKVVE</sequence>
<dbReference type="InterPro" id="IPR036113">
    <property type="entry name" value="Asp/Glu-ADT_sf_sub_c"/>
</dbReference>
<evidence type="ECO:0000313" key="2">
    <source>
        <dbReference type="EMBL" id="MCW8087310.1"/>
    </source>
</evidence>
<gene>
    <name evidence="1 2" type="primary">gatC</name>
    <name evidence="2" type="ORF">OF850_16875</name>
</gene>
<accession>A0ABT3NYS0</accession>
<dbReference type="Proteomes" id="UP001526430">
    <property type="component" value="Unassembled WGS sequence"/>
</dbReference>
<protein>
    <recommendedName>
        <fullName evidence="1">Aspartyl/glutamyl-tRNA(Asn/Gln) amidotransferase subunit C</fullName>
        <shortName evidence="1">Asp/Glu-ADT subunit C</shortName>
        <ecNumber evidence="1">6.3.5.-</ecNumber>
    </recommendedName>
</protein>
<keyword evidence="1" id="KW-0436">Ligase</keyword>
<dbReference type="NCBIfam" id="TIGR00135">
    <property type="entry name" value="gatC"/>
    <property type="match status" value="1"/>
</dbReference>
<proteinExistence type="inferred from homology"/>
<dbReference type="EC" id="6.3.5.-" evidence="1"/>
<keyword evidence="3" id="KW-1185">Reference proteome</keyword>
<dbReference type="HAMAP" id="MF_00122">
    <property type="entry name" value="GatC"/>
    <property type="match status" value="1"/>
</dbReference>
<comment type="caution">
    <text evidence="2">The sequence shown here is derived from an EMBL/GenBank/DDBJ whole genome shotgun (WGS) entry which is preliminary data.</text>
</comment>
<comment type="subunit">
    <text evidence="1">Heterotrimer of A, B and C subunits.</text>
</comment>
<reference evidence="2 3" key="1">
    <citation type="submission" date="2022-10" db="EMBL/GenBank/DDBJ databases">
        <title>Roseococcus glaciei nov., sp. nov., isolated from glacier.</title>
        <authorList>
            <person name="Liu Q."/>
            <person name="Xin Y.-H."/>
        </authorList>
    </citation>
    <scope>NUCLEOTIDE SEQUENCE [LARGE SCALE GENOMIC DNA]</scope>
    <source>
        <strain evidence="2 3">MDT2-1-1</strain>
    </source>
</reference>
<organism evidence="2 3">
    <name type="scientific">Sabulicella glaciei</name>
    <dbReference type="NCBI Taxonomy" id="2984948"/>
    <lineage>
        <taxon>Bacteria</taxon>
        <taxon>Pseudomonadati</taxon>
        <taxon>Pseudomonadota</taxon>
        <taxon>Alphaproteobacteria</taxon>
        <taxon>Acetobacterales</taxon>
        <taxon>Acetobacteraceae</taxon>
        <taxon>Sabulicella</taxon>
    </lineage>
</organism>
<keyword evidence="1" id="KW-0648">Protein biosynthesis</keyword>
<dbReference type="Pfam" id="PF02686">
    <property type="entry name" value="GatC"/>
    <property type="match status" value="1"/>
</dbReference>
<dbReference type="RefSeq" id="WP_301591486.1">
    <property type="nucleotide sequence ID" value="NZ_JAPFQI010000015.1"/>
</dbReference>
<comment type="similarity">
    <text evidence="1">Belongs to the GatC family.</text>
</comment>
<comment type="catalytic activity">
    <reaction evidence="1">
        <text>L-glutamyl-tRNA(Gln) + L-glutamine + ATP + H2O = L-glutaminyl-tRNA(Gln) + L-glutamate + ADP + phosphate + H(+)</text>
        <dbReference type="Rhea" id="RHEA:17521"/>
        <dbReference type="Rhea" id="RHEA-COMP:9681"/>
        <dbReference type="Rhea" id="RHEA-COMP:9684"/>
        <dbReference type="ChEBI" id="CHEBI:15377"/>
        <dbReference type="ChEBI" id="CHEBI:15378"/>
        <dbReference type="ChEBI" id="CHEBI:29985"/>
        <dbReference type="ChEBI" id="CHEBI:30616"/>
        <dbReference type="ChEBI" id="CHEBI:43474"/>
        <dbReference type="ChEBI" id="CHEBI:58359"/>
        <dbReference type="ChEBI" id="CHEBI:78520"/>
        <dbReference type="ChEBI" id="CHEBI:78521"/>
        <dbReference type="ChEBI" id="CHEBI:456216"/>
    </reaction>
</comment>
<dbReference type="PANTHER" id="PTHR15004:SF0">
    <property type="entry name" value="GLUTAMYL-TRNA(GLN) AMIDOTRANSFERASE SUBUNIT C, MITOCHONDRIAL"/>
    <property type="match status" value="1"/>
</dbReference>
<comment type="catalytic activity">
    <reaction evidence="1">
        <text>L-aspartyl-tRNA(Asn) + L-glutamine + ATP + H2O = L-asparaginyl-tRNA(Asn) + L-glutamate + ADP + phosphate + 2 H(+)</text>
        <dbReference type="Rhea" id="RHEA:14513"/>
        <dbReference type="Rhea" id="RHEA-COMP:9674"/>
        <dbReference type="Rhea" id="RHEA-COMP:9677"/>
        <dbReference type="ChEBI" id="CHEBI:15377"/>
        <dbReference type="ChEBI" id="CHEBI:15378"/>
        <dbReference type="ChEBI" id="CHEBI:29985"/>
        <dbReference type="ChEBI" id="CHEBI:30616"/>
        <dbReference type="ChEBI" id="CHEBI:43474"/>
        <dbReference type="ChEBI" id="CHEBI:58359"/>
        <dbReference type="ChEBI" id="CHEBI:78515"/>
        <dbReference type="ChEBI" id="CHEBI:78516"/>
        <dbReference type="ChEBI" id="CHEBI:456216"/>
    </reaction>
</comment>
<dbReference type="InterPro" id="IPR003837">
    <property type="entry name" value="GatC"/>
</dbReference>
<dbReference type="SUPFAM" id="SSF141000">
    <property type="entry name" value="Glu-tRNAGln amidotransferase C subunit"/>
    <property type="match status" value="1"/>
</dbReference>
<evidence type="ECO:0000256" key="1">
    <source>
        <dbReference type="HAMAP-Rule" id="MF_00122"/>
    </source>
</evidence>
<dbReference type="PANTHER" id="PTHR15004">
    <property type="entry name" value="GLUTAMYL-TRNA(GLN) AMIDOTRANSFERASE SUBUNIT C, MITOCHONDRIAL"/>
    <property type="match status" value="1"/>
</dbReference>
<name>A0ABT3NYS0_9PROT</name>
<dbReference type="Gene3D" id="1.10.20.60">
    <property type="entry name" value="Glu-tRNAGln amidotransferase C subunit, N-terminal domain"/>
    <property type="match status" value="1"/>
</dbReference>
<keyword evidence="1" id="KW-0547">Nucleotide-binding</keyword>
<comment type="function">
    <text evidence="1">Allows the formation of correctly charged Asn-tRNA(Asn) or Gln-tRNA(Gln) through the transamidation of misacylated Asp-tRNA(Asn) or Glu-tRNA(Gln) in organisms which lack either or both of asparaginyl-tRNA or glutaminyl-tRNA synthetases. The reaction takes place in the presence of glutamine and ATP through an activated phospho-Asp-tRNA(Asn) or phospho-Glu-tRNA(Gln).</text>
</comment>
<dbReference type="EMBL" id="JAPFQI010000015">
    <property type="protein sequence ID" value="MCW8087310.1"/>
    <property type="molecule type" value="Genomic_DNA"/>
</dbReference>